<dbReference type="PANTHER" id="PTHR24173">
    <property type="entry name" value="ANKYRIN REPEAT CONTAINING"/>
    <property type="match status" value="1"/>
</dbReference>
<proteinExistence type="predicted"/>
<dbReference type="Pfam" id="PF07525">
    <property type="entry name" value="SOCS_box"/>
    <property type="match status" value="1"/>
</dbReference>
<dbReference type="InterPro" id="IPR001496">
    <property type="entry name" value="SOCS_box"/>
</dbReference>
<keyword evidence="6" id="KW-1185">Reference proteome</keyword>
<evidence type="ECO:0000256" key="3">
    <source>
        <dbReference type="PROSITE-ProRule" id="PRU00023"/>
    </source>
</evidence>
<evidence type="ECO:0000256" key="2">
    <source>
        <dbReference type="ARBA" id="ARBA00023043"/>
    </source>
</evidence>
<dbReference type="PANTHER" id="PTHR24173:SF74">
    <property type="entry name" value="ANKYRIN REPEAT DOMAIN-CONTAINING PROTEIN 16"/>
    <property type="match status" value="1"/>
</dbReference>
<organism evidence="5 6">
    <name type="scientific">Lymnaea stagnalis</name>
    <name type="common">Great pond snail</name>
    <name type="synonym">Helix stagnalis</name>
    <dbReference type="NCBI Taxonomy" id="6523"/>
    <lineage>
        <taxon>Eukaryota</taxon>
        <taxon>Metazoa</taxon>
        <taxon>Spiralia</taxon>
        <taxon>Lophotrochozoa</taxon>
        <taxon>Mollusca</taxon>
        <taxon>Gastropoda</taxon>
        <taxon>Heterobranchia</taxon>
        <taxon>Euthyneura</taxon>
        <taxon>Panpulmonata</taxon>
        <taxon>Hygrophila</taxon>
        <taxon>Lymnaeoidea</taxon>
        <taxon>Lymnaeidae</taxon>
        <taxon>Lymnaea</taxon>
    </lineage>
</organism>
<dbReference type="PROSITE" id="PS50088">
    <property type="entry name" value="ANK_REPEAT"/>
    <property type="match status" value="3"/>
</dbReference>
<dbReference type="Gene3D" id="1.25.40.20">
    <property type="entry name" value="Ankyrin repeat-containing domain"/>
    <property type="match status" value="3"/>
</dbReference>
<sequence length="447" mass="49113">MDSGSLYHAVVENNVDRLIELLEQGGNVDEFYEDTMNISSKSLLHICCGKGHTECLKVLIQHGAQLTVRDKWGQTPLMYSVSIQFPEIAKVLLDADAELVKCQDKFGKSPLHCAVETGSEELVRLLLEYGADVNIRCHEGLTPLMNCCTQDPDGGRTGVMKILLEAGAMFDLTDYRGKRTALHVAVLSGNAHAVELLIGAGADVNNIDKTLHTPLTLALGAGVRGPVINENFMRIISLLVSAGAQLNISICESCNPLLTSALLRSDTMVRYFLSLGVDSNIKFPSGVTPALVCASTGDLATLRTLLYYNCDLTIKGNVYKKRRRAEFTLDPFELAYMEGYLDVCVLMVRVGYRVHGKCHIFARDLGKSTPTTSSDTELTLLHCLNLPPDYKNTLQWLAEMACNPRMLRDEAVAAIRRCLRGSLVGQVKSLPLPQTVKNYVLLTHILN</sequence>
<evidence type="ECO:0000256" key="1">
    <source>
        <dbReference type="ARBA" id="ARBA00022737"/>
    </source>
</evidence>
<keyword evidence="1" id="KW-0677">Repeat</keyword>
<dbReference type="Pfam" id="PF12796">
    <property type="entry name" value="Ank_2"/>
    <property type="match status" value="2"/>
</dbReference>
<feature type="repeat" description="ANK" evidence="3">
    <location>
        <begin position="177"/>
        <end position="209"/>
    </location>
</feature>
<feature type="domain" description="SOCS box" evidence="4">
    <location>
        <begin position="414"/>
        <end position="441"/>
    </location>
</feature>
<dbReference type="PROSITE" id="PS50297">
    <property type="entry name" value="ANK_REP_REGION"/>
    <property type="match status" value="3"/>
</dbReference>
<gene>
    <name evidence="5" type="ORF">GSLYS_00018812001</name>
</gene>
<evidence type="ECO:0000313" key="6">
    <source>
        <dbReference type="Proteomes" id="UP001497497"/>
    </source>
</evidence>
<protein>
    <recommendedName>
        <fullName evidence="4">SOCS box domain-containing protein</fullName>
    </recommendedName>
</protein>
<accession>A0AAV2IF54</accession>
<dbReference type="SUPFAM" id="SSF48403">
    <property type="entry name" value="Ankyrin repeat"/>
    <property type="match status" value="2"/>
</dbReference>
<feature type="repeat" description="ANK" evidence="3">
    <location>
        <begin position="39"/>
        <end position="71"/>
    </location>
</feature>
<dbReference type="Proteomes" id="UP001497497">
    <property type="component" value="Unassembled WGS sequence"/>
</dbReference>
<dbReference type="AlphaFoldDB" id="A0AAV2IF54"/>
<keyword evidence="2 3" id="KW-0040">ANK repeat</keyword>
<reference evidence="5 6" key="1">
    <citation type="submission" date="2024-04" db="EMBL/GenBank/DDBJ databases">
        <authorList>
            <consortium name="Genoscope - CEA"/>
            <person name="William W."/>
        </authorList>
    </citation>
    <scope>NUCLEOTIDE SEQUENCE [LARGE SCALE GENOMIC DNA]</scope>
</reference>
<dbReference type="EMBL" id="CAXITT010000699">
    <property type="protein sequence ID" value="CAL1545329.1"/>
    <property type="molecule type" value="Genomic_DNA"/>
</dbReference>
<dbReference type="CDD" id="cd03716">
    <property type="entry name" value="SOCS_ASB_like"/>
    <property type="match status" value="1"/>
</dbReference>
<name>A0AAV2IF54_LYMST</name>
<dbReference type="InterPro" id="IPR036770">
    <property type="entry name" value="Ankyrin_rpt-contain_sf"/>
</dbReference>
<dbReference type="PRINTS" id="PR01415">
    <property type="entry name" value="ANKYRIN"/>
</dbReference>
<evidence type="ECO:0000259" key="4">
    <source>
        <dbReference type="Pfam" id="PF07525"/>
    </source>
</evidence>
<comment type="caution">
    <text evidence="5">The sequence shown here is derived from an EMBL/GenBank/DDBJ whole genome shotgun (WGS) entry which is preliminary data.</text>
</comment>
<dbReference type="InterPro" id="IPR002110">
    <property type="entry name" value="Ankyrin_rpt"/>
</dbReference>
<feature type="repeat" description="ANK" evidence="3">
    <location>
        <begin position="106"/>
        <end position="138"/>
    </location>
</feature>
<evidence type="ECO:0000313" key="5">
    <source>
        <dbReference type="EMBL" id="CAL1545329.1"/>
    </source>
</evidence>
<dbReference type="Pfam" id="PF00023">
    <property type="entry name" value="Ank"/>
    <property type="match status" value="1"/>
</dbReference>
<dbReference type="SMART" id="SM00248">
    <property type="entry name" value="ANK"/>
    <property type="match status" value="9"/>
</dbReference>